<feature type="compositionally biased region" description="Polar residues" evidence="7">
    <location>
        <begin position="27"/>
        <end position="37"/>
    </location>
</feature>
<comment type="subcellular location">
    <subcellularLocation>
        <location evidence="1">Nucleus</location>
    </subcellularLocation>
</comment>
<evidence type="ECO:0000256" key="3">
    <source>
        <dbReference type="ARBA" id="ARBA00022737"/>
    </source>
</evidence>
<dbReference type="InterPro" id="IPR000014">
    <property type="entry name" value="PAS"/>
</dbReference>
<dbReference type="FunFam" id="3.30.450.20:FF:000066">
    <property type="entry name" value="Period circadian protein"/>
    <property type="match status" value="1"/>
</dbReference>
<dbReference type="EMBL" id="LRGB01002669">
    <property type="protein sequence ID" value="KZS06605.1"/>
    <property type="molecule type" value="Genomic_DNA"/>
</dbReference>
<dbReference type="FunFam" id="3.30.450.20:FF:000072">
    <property type="entry name" value="Period circadian protein"/>
    <property type="match status" value="1"/>
</dbReference>
<evidence type="ECO:0000256" key="6">
    <source>
        <dbReference type="ARBA" id="ARBA00040849"/>
    </source>
</evidence>
<feature type="region of interest" description="Disordered" evidence="7">
    <location>
        <begin position="1"/>
        <end position="151"/>
    </location>
</feature>
<dbReference type="SMART" id="SM00091">
    <property type="entry name" value="PAS"/>
    <property type="match status" value="2"/>
</dbReference>
<keyword evidence="4" id="KW-0090">Biological rhythms</keyword>
<dbReference type="SUPFAM" id="SSF55785">
    <property type="entry name" value="PYP-like sensor domain (PAS domain)"/>
    <property type="match status" value="2"/>
</dbReference>
<comment type="caution">
    <text evidence="9">The sequence shown here is derived from an EMBL/GenBank/DDBJ whole genome shotgun (WGS) entry which is preliminary data.</text>
</comment>
<dbReference type="OrthoDB" id="7788983at2759"/>
<feature type="compositionally biased region" description="Polar residues" evidence="7">
    <location>
        <begin position="53"/>
        <end position="73"/>
    </location>
</feature>
<dbReference type="InterPro" id="IPR050760">
    <property type="entry name" value="Period_circadian_regulator"/>
</dbReference>
<keyword evidence="10" id="KW-1185">Reference proteome</keyword>
<feature type="region of interest" description="Disordered" evidence="7">
    <location>
        <begin position="1235"/>
        <end position="1288"/>
    </location>
</feature>
<dbReference type="PROSITE" id="PS50112">
    <property type="entry name" value="PAS"/>
    <property type="match status" value="2"/>
</dbReference>
<dbReference type="CDD" id="cd00130">
    <property type="entry name" value="PAS"/>
    <property type="match status" value="2"/>
</dbReference>
<dbReference type="Pfam" id="PF12114">
    <property type="entry name" value="Period_C"/>
    <property type="match status" value="1"/>
</dbReference>
<organism evidence="9 10">
    <name type="scientific">Daphnia magna</name>
    <dbReference type="NCBI Taxonomy" id="35525"/>
    <lineage>
        <taxon>Eukaryota</taxon>
        <taxon>Metazoa</taxon>
        <taxon>Ecdysozoa</taxon>
        <taxon>Arthropoda</taxon>
        <taxon>Crustacea</taxon>
        <taxon>Branchiopoda</taxon>
        <taxon>Diplostraca</taxon>
        <taxon>Cladocera</taxon>
        <taxon>Anomopoda</taxon>
        <taxon>Daphniidae</taxon>
        <taxon>Daphnia</taxon>
    </lineage>
</organism>
<keyword evidence="2" id="KW-0597">Phosphoprotein</keyword>
<feature type="compositionally biased region" description="Basic and acidic residues" evidence="7">
    <location>
        <begin position="1261"/>
        <end position="1271"/>
    </location>
</feature>
<dbReference type="GO" id="GO:0000122">
    <property type="term" value="P:negative regulation of transcription by RNA polymerase II"/>
    <property type="evidence" value="ECO:0007669"/>
    <property type="project" value="TreeGrafter"/>
</dbReference>
<feature type="domain" description="PAS" evidence="8">
    <location>
        <begin position="311"/>
        <end position="360"/>
    </location>
</feature>
<sequence length="1288" mass="138579">MSENDGSSKSSSGPSSGSSRMDSTGSAAGSSGCISHSTGGGPSSHAESDSFQHSHVSSLKGTSNCNISATSDSAYGGSISNSQSQRSGSGSGSRSSKSQISSNSSNNAGAQQQPKLRKEKDPKKRKSNKISVPPVQSPGLGVDRPASAGSNKGAASAAAVISATSLAMANVFTVEGANLSATNSPCSADAVGFSAGNGTSINVNPGVTVTNSRNPRLKTSRSANGIRGFTESRAVQAAALSRALDCLKGTGLGPNKESLTSKCGKEDATSSSWRSIIDPLETSLKKTFAHLEEVPTVKSKDAFIAAISLQDGIVVYVTPSLTEKLGYPVEMWCGRSLLDFIHPKDRLAFTNQITSKLLASLDKDDSSSGYSFSSDEGLFPRCSMIGSSSSPPNMLCCRLRMYRGLRTSGFGIVDKKTSYLPFKIVLNLEKIQLPRESVESCQKETDASADGSISKDPEEDDKDSADYYLLAYAVPISTAYKNPDEKNSTGEFGLRHSASCLFSEVDMSSVPYLGHLPQDLLGTSALDFYHPNDLPELKKIYDSVIGRQGKSLRSKPYNFRAFNGCYVLLQTDWTCFVNPWTKKLEFVAGHHRVLKGPSNPDVFASPPEGTVPFVDADPAAAENTKKLHAEICTILTGSAKPPQSTRTSNNRVDTALLETATRRRKNLATLMGSLIDEVAKARGSNSCGNSCSSSTYARCKAQLHSPAEEGSLLGDASVVMGDISTHGGSAFDSNSADTPLSYSLLNYNQNLERYFQSQPKMMPSDGSGESIGSGSADSKPGKNQTPNMSSEEEGGCLGTDDTFSGTLPSTDSQKLSSSNSNSISHSRSTDSQNGMPYEPGFKGLPLTKEAMARHNEEMEKEFMQQHRDLRNRSTPGHRSGKVPSRRDVHGVKRGQAASWEEGGTGGRHKHPHMDTFCATPHCYQSQLTGAASGPYNDWASLTSPSLIPSNLLPPFSVSATAPNQQSALFSIPMTSRGEVTNSLPAFYLATSAGTTNAAIRPSNNMTMGASPYMVQTQHHHQSLGPAFSLQPYAAYPHGVIYQPVMVPPMLFQPNLGMMMSASPSMAQPQSASRHRPILHHNYQNENLHRQPQPYHLSAAHGDNSGAGPSYRGDGSVNASEQSSSMGAYRQQLNSFREPSGCRQQGAEQYGSSQGQNQGPISQQRLACKRIPPWMEAVSVSNELVYQYQVPGRNSTDVLEADRERLRVLQQPVMLNHQLMQLYTEMEAEQRNGIDLTLEDSENSFSSRDTDETNHRRRELRRRSNEFRRTMLYEENAPFPHPESSSTDG</sequence>
<evidence type="ECO:0000313" key="9">
    <source>
        <dbReference type="EMBL" id="KZS06605.1"/>
    </source>
</evidence>
<evidence type="ECO:0000259" key="8">
    <source>
        <dbReference type="PROSITE" id="PS50112"/>
    </source>
</evidence>
<keyword evidence="5" id="KW-0539">Nucleus</keyword>
<feature type="compositionally biased region" description="Low complexity" evidence="7">
    <location>
        <begin position="7"/>
        <end position="26"/>
    </location>
</feature>
<feature type="region of interest" description="Disordered" evidence="7">
    <location>
        <begin position="1094"/>
        <end position="1161"/>
    </location>
</feature>
<feature type="domain" description="PAS" evidence="8">
    <location>
        <begin position="512"/>
        <end position="548"/>
    </location>
</feature>
<dbReference type="InterPro" id="IPR035965">
    <property type="entry name" value="PAS-like_dom_sf"/>
</dbReference>
<protein>
    <recommendedName>
        <fullName evidence="6">Period circadian protein</fullName>
    </recommendedName>
</protein>
<feature type="compositionally biased region" description="Low complexity" evidence="7">
    <location>
        <begin position="764"/>
        <end position="778"/>
    </location>
</feature>
<evidence type="ECO:0000313" key="10">
    <source>
        <dbReference type="Proteomes" id="UP000076858"/>
    </source>
</evidence>
<proteinExistence type="predicted"/>
<dbReference type="Proteomes" id="UP000076858">
    <property type="component" value="Unassembled WGS sequence"/>
</dbReference>
<feature type="region of interest" description="Disordered" evidence="7">
    <location>
        <begin position="858"/>
        <end position="908"/>
    </location>
</feature>
<dbReference type="GO" id="GO:0001222">
    <property type="term" value="F:transcription corepressor binding"/>
    <property type="evidence" value="ECO:0007669"/>
    <property type="project" value="TreeGrafter"/>
</dbReference>
<evidence type="ECO:0000256" key="2">
    <source>
        <dbReference type="ARBA" id="ARBA00022553"/>
    </source>
</evidence>
<dbReference type="Pfam" id="PF14598">
    <property type="entry name" value="PAS_11"/>
    <property type="match status" value="1"/>
</dbReference>
<name>A0A164P844_9CRUS</name>
<evidence type="ECO:0000256" key="1">
    <source>
        <dbReference type="ARBA" id="ARBA00004123"/>
    </source>
</evidence>
<dbReference type="GO" id="GO:0005634">
    <property type="term" value="C:nucleus"/>
    <property type="evidence" value="ECO:0007669"/>
    <property type="project" value="UniProtKB-SubCell"/>
</dbReference>
<dbReference type="Gene3D" id="3.30.450.20">
    <property type="entry name" value="PAS domain"/>
    <property type="match status" value="2"/>
</dbReference>
<dbReference type="InterPro" id="IPR013767">
    <property type="entry name" value="PAS_fold"/>
</dbReference>
<feature type="compositionally biased region" description="Polar residues" evidence="7">
    <location>
        <begin position="1116"/>
        <end position="1161"/>
    </location>
</feature>
<evidence type="ECO:0000256" key="5">
    <source>
        <dbReference type="ARBA" id="ARBA00023242"/>
    </source>
</evidence>
<evidence type="ECO:0000256" key="4">
    <source>
        <dbReference type="ARBA" id="ARBA00023108"/>
    </source>
</evidence>
<dbReference type="GO" id="GO:0000976">
    <property type="term" value="F:transcription cis-regulatory region binding"/>
    <property type="evidence" value="ECO:0007669"/>
    <property type="project" value="TreeGrafter"/>
</dbReference>
<keyword evidence="3" id="KW-0677">Repeat</keyword>
<accession>A0A164P844</accession>
<dbReference type="GO" id="GO:0043153">
    <property type="term" value="P:entrainment of circadian clock by photoperiod"/>
    <property type="evidence" value="ECO:0007669"/>
    <property type="project" value="TreeGrafter"/>
</dbReference>
<dbReference type="STRING" id="35525.A0A164P844"/>
<feature type="compositionally biased region" description="Low complexity" evidence="7">
    <location>
        <begin position="809"/>
        <end position="831"/>
    </location>
</feature>
<reference evidence="9 10" key="1">
    <citation type="submission" date="2016-03" db="EMBL/GenBank/DDBJ databases">
        <title>EvidentialGene: Evidence-directed Construction of Genes on Genomes.</title>
        <authorList>
            <person name="Gilbert D.G."/>
            <person name="Choi J.-H."/>
            <person name="Mockaitis K."/>
            <person name="Colbourne J."/>
            <person name="Pfrender M."/>
        </authorList>
    </citation>
    <scope>NUCLEOTIDE SEQUENCE [LARGE SCALE GENOMIC DNA]</scope>
    <source>
        <strain evidence="9 10">Xinb3</strain>
        <tissue evidence="9">Complete organism</tissue>
    </source>
</reference>
<dbReference type="GO" id="GO:0032922">
    <property type="term" value="P:circadian regulation of gene expression"/>
    <property type="evidence" value="ECO:0007669"/>
    <property type="project" value="TreeGrafter"/>
</dbReference>
<feature type="compositionally biased region" description="Low complexity" evidence="7">
    <location>
        <begin position="76"/>
        <end position="113"/>
    </location>
</feature>
<dbReference type="GO" id="GO:0005737">
    <property type="term" value="C:cytoplasm"/>
    <property type="evidence" value="ECO:0007669"/>
    <property type="project" value="TreeGrafter"/>
</dbReference>
<feature type="compositionally biased region" description="Basic and acidic residues" evidence="7">
    <location>
        <begin position="858"/>
        <end position="871"/>
    </location>
</feature>
<dbReference type="PANTHER" id="PTHR11269">
    <property type="entry name" value="PERIOD CIRCADIAN PROTEIN"/>
    <property type="match status" value="1"/>
</dbReference>
<dbReference type="PANTHER" id="PTHR11269:SF16">
    <property type="entry name" value="PERIOD CIRCADIAN PROTEIN"/>
    <property type="match status" value="1"/>
</dbReference>
<feature type="region of interest" description="Disordered" evidence="7">
    <location>
        <begin position="758"/>
        <end position="843"/>
    </location>
</feature>
<dbReference type="Pfam" id="PF00989">
    <property type="entry name" value="PAS"/>
    <property type="match status" value="1"/>
</dbReference>
<gene>
    <name evidence="9" type="ORF">APZ42_029890</name>
</gene>
<feature type="region of interest" description="Disordered" evidence="7">
    <location>
        <begin position="439"/>
        <end position="461"/>
    </location>
</feature>
<dbReference type="InterPro" id="IPR022728">
    <property type="entry name" value="Period_circadian-like_C"/>
</dbReference>
<evidence type="ECO:0000256" key="7">
    <source>
        <dbReference type="SAM" id="MobiDB-lite"/>
    </source>
</evidence>